<dbReference type="AlphaFoldDB" id="A0A5B8MNA8"/>
<accession>A0A5B8MNA8</accession>
<name>A0A5B8MNA8_9CHLO</name>
<keyword evidence="3" id="KW-1185">Reference proteome</keyword>
<dbReference type="EMBL" id="CP031040">
    <property type="protein sequence ID" value="QDZ22138.1"/>
    <property type="molecule type" value="Genomic_DNA"/>
</dbReference>
<feature type="region of interest" description="Disordered" evidence="1">
    <location>
        <begin position="123"/>
        <end position="201"/>
    </location>
</feature>
<evidence type="ECO:0000313" key="2">
    <source>
        <dbReference type="EMBL" id="QDZ22138.1"/>
    </source>
</evidence>
<feature type="compositionally biased region" description="Polar residues" evidence="1">
    <location>
        <begin position="134"/>
        <end position="143"/>
    </location>
</feature>
<feature type="compositionally biased region" description="Basic and acidic residues" evidence="1">
    <location>
        <begin position="147"/>
        <end position="159"/>
    </location>
</feature>
<dbReference type="Proteomes" id="UP000316726">
    <property type="component" value="Chromosome 7"/>
</dbReference>
<reference evidence="2 3" key="1">
    <citation type="submission" date="2018-07" db="EMBL/GenBank/DDBJ databases">
        <title>The complete nuclear genome of the prasinophyte Chloropicon primus (CCMP1205).</title>
        <authorList>
            <person name="Pombert J.-F."/>
            <person name="Otis C."/>
            <person name="Turmel M."/>
            <person name="Lemieux C."/>
        </authorList>
    </citation>
    <scope>NUCLEOTIDE SEQUENCE [LARGE SCALE GENOMIC DNA]</scope>
    <source>
        <strain evidence="2 3">CCMP1205</strain>
    </source>
</reference>
<proteinExistence type="predicted"/>
<protein>
    <submittedName>
        <fullName evidence="2">Uncharacterized protein</fullName>
    </submittedName>
</protein>
<feature type="compositionally biased region" description="Basic and acidic residues" evidence="1">
    <location>
        <begin position="186"/>
        <end position="201"/>
    </location>
</feature>
<evidence type="ECO:0000256" key="1">
    <source>
        <dbReference type="SAM" id="MobiDB-lite"/>
    </source>
</evidence>
<sequence length="201" mass="22607">MSRATGIEEEGVQAQANPKRSSKRSSTKPTFKVDIQRELLLTGCAVTHNKRRAIQREQHIKDLIMRVQKSHEGKKKKNIGLENLQNKQTLSKPVLFQFPGCEDSQPNRLSASRNHSRSQLFHGVYTPKKPSSARFFTNSTYNRGKSARKDGRSSKRGTRDPFTGETTSRPMSAVPARRTAKVNYVGRKEVSADKGRPQSAK</sequence>
<feature type="region of interest" description="Disordered" evidence="1">
    <location>
        <begin position="1"/>
        <end position="31"/>
    </location>
</feature>
<organism evidence="2 3">
    <name type="scientific">Chloropicon primus</name>
    <dbReference type="NCBI Taxonomy" id="1764295"/>
    <lineage>
        <taxon>Eukaryota</taxon>
        <taxon>Viridiplantae</taxon>
        <taxon>Chlorophyta</taxon>
        <taxon>Chloropicophyceae</taxon>
        <taxon>Chloropicales</taxon>
        <taxon>Chloropicaceae</taxon>
        <taxon>Chloropicon</taxon>
    </lineage>
</organism>
<evidence type="ECO:0000313" key="3">
    <source>
        <dbReference type="Proteomes" id="UP000316726"/>
    </source>
</evidence>
<gene>
    <name evidence="2" type="ORF">A3770_07p46560</name>
</gene>